<evidence type="ECO:0000313" key="8">
    <source>
        <dbReference type="Proteomes" id="UP000664859"/>
    </source>
</evidence>
<gene>
    <name evidence="7" type="ORF">JKP88DRAFT_302753</name>
</gene>
<keyword evidence="3" id="KW-0175">Coiled coil</keyword>
<evidence type="ECO:0000256" key="4">
    <source>
        <dbReference type="SAM" id="MobiDB-lite"/>
    </source>
</evidence>
<dbReference type="Pfam" id="PF13499">
    <property type="entry name" value="EF-hand_7"/>
    <property type="match status" value="1"/>
</dbReference>
<evidence type="ECO:0000256" key="1">
    <source>
        <dbReference type="ARBA" id="ARBA00022837"/>
    </source>
</evidence>
<dbReference type="CDD" id="cd00051">
    <property type="entry name" value="EFh"/>
    <property type="match status" value="1"/>
</dbReference>
<keyword evidence="2" id="KW-0862">Zinc</keyword>
<dbReference type="GO" id="GO:0005509">
    <property type="term" value="F:calcium ion binding"/>
    <property type="evidence" value="ECO:0007669"/>
    <property type="project" value="InterPro"/>
</dbReference>
<feature type="domain" description="EF-hand" evidence="6">
    <location>
        <begin position="1180"/>
        <end position="1215"/>
    </location>
</feature>
<dbReference type="Pfam" id="PF13516">
    <property type="entry name" value="LRR_6"/>
    <property type="match status" value="1"/>
</dbReference>
<dbReference type="InterPro" id="IPR013783">
    <property type="entry name" value="Ig-like_fold"/>
</dbReference>
<dbReference type="EMBL" id="JAFCMP010000057">
    <property type="protein sequence ID" value="KAG5189085.1"/>
    <property type="molecule type" value="Genomic_DNA"/>
</dbReference>
<keyword evidence="8" id="KW-1185">Reference proteome</keyword>
<evidence type="ECO:0008006" key="9">
    <source>
        <dbReference type="Google" id="ProtNLM"/>
    </source>
</evidence>
<dbReference type="InterPro" id="IPR002048">
    <property type="entry name" value="EF_hand_dom"/>
</dbReference>
<dbReference type="SUPFAM" id="SSF52047">
    <property type="entry name" value="RNI-like"/>
    <property type="match status" value="1"/>
</dbReference>
<keyword evidence="2" id="KW-0863">Zinc-finger</keyword>
<reference evidence="7" key="1">
    <citation type="submission" date="2021-02" db="EMBL/GenBank/DDBJ databases">
        <title>First Annotated Genome of the Yellow-green Alga Tribonema minus.</title>
        <authorList>
            <person name="Mahan K.M."/>
        </authorList>
    </citation>
    <scope>NUCLEOTIDE SEQUENCE</scope>
    <source>
        <strain evidence="7">UTEX B ZZ1240</strain>
    </source>
</reference>
<dbReference type="PROSITE" id="PS50222">
    <property type="entry name" value="EF_HAND_2"/>
    <property type="match status" value="3"/>
</dbReference>
<dbReference type="SUPFAM" id="SSF47473">
    <property type="entry name" value="EF-hand"/>
    <property type="match status" value="1"/>
</dbReference>
<feature type="compositionally biased region" description="Polar residues" evidence="4">
    <location>
        <begin position="1045"/>
        <end position="1061"/>
    </location>
</feature>
<keyword evidence="2" id="KW-0479">Metal-binding</keyword>
<comment type="caution">
    <text evidence="7">The sequence shown here is derived from an EMBL/GenBank/DDBJ whole genome shotgun (WGS) entry which is preliminary data.</text>
</comment>
<dbReference type="Proteomes" id="UP000664859">
    <property type="component" value="Unassembled WGS sequence"/>
</dbReference>
<feature type="compositionally biased region" description="Basic residues" evidence="4">
    <location>
        <begin position="900"/>
        <end position="909"/>
    </location>
</feature>
<dbReference type="InterPro" id="IPR052394">
    <property type="entry name" value="LRR-containing"/>
</dbReference>
<feature type="domain" description="EF-hand" evidence="6">
    <location>
        <begin position="142"/>
        <end position="177"/>
    </location>
</feature>
<evidence type="ECO:0000259" key="6">
    <source>
        <dbReference type="PROSITE" id="PS50222"/>
    </source>
</evidence>
<evidence type="ECO:0000256" key="2">
    <source>
        <dbReference type="PROSITE-ProRule" id="PRU00042"/>
    </source>
</evidence>
<dbReference type="SMART" id="SM00368">
    <property type="entry name" value="LRR_RI"/>
    <property type="match status" value="5"/>
</dbReference>
<dbReference type="InterPro" id="IPR032675">
    <property type="entry name" value="LRR_dom_sf"/>
</dbReference>
<evidence type="ECO:0000313" key="7">
    <source>
        <dbReference type="EMBL" id="KAG5189085.1"/>
    </source>
</evidence>
<feature type="coiled-coil region" evidence="3">
    <location>
        <begin position="283"/>
        <end position="310"/>
    </location>
</feature>
<feature type="coiled-coil region" evidence="3">
    <location>
        <begin position="32"/>
        <end position="59"/>
    </location>
</feature>
<proteinExistence type="predicted"/>
<name>A0A836CJN6_9STRA</name>
<dbReference type="PANTHER" id="PTHR24114">
    <property type="entry name" value="LEUCINE RICH REPEAT FAMILY PROTEIN"/>
    <property type="match status" value="1"/>
</dbReference>
<feature type="region of interest" description="Disordered" evidence="4">
    <location>
        <begin position="99"/>
        <end position="138"/>
    </location>
</feature>
<dbReference type="InterPro" id="IPR011992">
    <property type="entry name" value="EF-hand-dom_pair"/>
</dbReference>
<dbReference type="PANTHER" id="PTHR24114:SF2">
    <property type="entry name" value="F-BOX DOMAIN-CONTAINING PROTEIN-RELATED"/>
    <property type="match status" value="1"/>
</dbReference>
<dbReference type="Gene3D" id="1.10.238.10">
    <property type="entry name" value="EF-hand"/>
    <property type="match status" value="1"/>
</dbReference>
<dbReference type="Gene3D" id="2.60.40.10">
    <property type="entry name" value="Immunoglobulins"/>
    <property type="match status" value="1"/>
</dbReference>
<dbReference type="OrthoDB" id="188902at2759"/>
<evidence type="ECO:0000256" key="3">
    <source>
        <dbReference type="SAM" id="Coils"/>
    </source>
</evidence>
<protein>
    <recommendedName>
        <fullName evidence="9">Calmodulin</fullName>
    </recommendedName>
</protein>
<feature type="region of interest" description="Disordered" evidence="4">
    <location>
        <begin position="882"/>
        <end position="941"/>
    </location>
</feature>
<dbReference type="InterPro" id="IPR001611">
    <property type="entry name" value="Leu-rich_rpt"/>
</dbReference>
<dbReference type="InterPro" id="IPR018247">
    <property type="entry name" value="EF_Hand_1_Ca_BS"/>
</dbReference>
<accession>A0A836CJN6</accession>
<organism evidence="7 8">
    <name type="scientific">Tribonema minus</name>
    <dbReference type="NCBI Taxonomy" id="303371"/>
    <lineage>
        <taxon>Eukaryota</taxon>
        <taxon>Sar</taxon>
        <taxon>Stramenopiles</taxon>
        <taxon>Ochrophyta</taxon>
        <taxon>PX clade</taxon>
        <taxon>Xanthophyceae</taxon>
        <taxon>Tribonematales</taxon>
        <taxon>Tribonemataceae</taxon>
        <taxon>Tribonema</taxon>
    </lineage>
</organism>
<feature type="region of interest" description="Disordered" evidence="4">
    <location>
        <begin position="1045"/>
        <end position="1071"/>
    </location>
</feature>
<feature type="domain" description="C2H2-type" evidence="5">
    <location>
        <begin position="271"/>
        <end position="302"/>
    </location>
</feature>
<dbReference type="InterPro" id="IPR013087">
    <property type="entry name" value="Znf_C2H2_type"/>
</dbReference>
<dbReference type="Gene3D" id="3.80.10.10">
    <property type="entry name" value="Ribonuclease Inhibitor"/>
    <property type="match status" value="2"/>
</dbReference>
<sequence length="1804" mass="193738">MYVWQGKNRRCRRGRGRQKPGDDEVTTELDEKRKHIASLREAEQRRRAMEDAYVEHAQDRMAALLALYLKNSSEGKEELAEVAQNLKNWKAANAVLDAAAGGPPRDATHDSDEDVPLSDGGIDNASGTRAAAGSPRSAWDVRRRRKAREIFEMFDADGSATIDAGEMRELMNELCIPLEDDELVALMQEIDTDQSGEIDFEEFYVWYRDHAAEAQIEAIGATAGLFASKMVNAISGLTLRMEAQRVIIAHAQAQVDERVRAAFRRSRPPQFACLECGDAYETLAELKAHKAEKESNHQAYKAALEAAQKRFFPAACILSPPPVPQPTPDGEVERAEDDKRASNYVKVVADPILAAVHVTMPHHAADAVQSRRARLRRLIYSSNFYTIFGAELCGKDDMANDTTDYFRLVNKEHPQLADPSDHRGAQLRRGQAVEGHDPALRRLASPHYWGDLYNCHALLRLSQAKAASVAPSVHVATNQFDERAAVTFRYAGPTKTPVMLFANFNGWRGQQMVEDTSPLHLTLPTDRSQESVANAQIPQTAHTLTVLLPPGVYCYYYVRDGVRQLDAGPKFSGNAEAGGECNVALVVNAAVGSSACALQALATNAADSDNNASRNATTIDLTRHWICDDGAWSLAAALAGNAAGIQALQNALGDDGTEAVASSLHGHPAIAFLSLASNSMHEDGAAAVAHLLRRCRPLRALVLSSNALSRAAVDRLATALRRNAGLTCLDLSNNPLESAGLMALSTCIGVNDSLLELKLGGCDLQAGGDMQGIAAVCQALTVNRAITRIDLQANDLGEFAAQCLARALAHSQHNHVQHLDLTGNNAISPAWLYEGPAMETEMHHGIPTIATSLAAARKLALHATGTALHAPRLEDVQHAVAAGDDAASGGTPPPADRRRSTVGHHHRRSSAAGYSAWPANAGTADGELSDSSRDSAAQEEEELKVLTGVKLEAARERKAAQAERIRARAEAKATDAAGTAARDETTEFLESPDGKKLVRLVAAKLQQDNRECDALMRRLSKKAKRREQPLNNASATIALPAQQELQRSQNAATLPSNTSTGDAPPGDMEATLGMTATLGSEAWPPEIPGADANGQRTAMLRGHPVPDNVLSAAAAVLGCGRGSYCQQLLLRQHLPVSLMMVDAPEKPAPNQGQLAVGKAAVAKRQAEVQDQARVQQWRDARRQQVINAFRKYDPEGRGVMDAEHLQGLLLQLCLPQADVLTPPHQRQALPQLQGLLLTLPGSIKTTPRPGSPTSSTTAAGTLAMTAVAHTGSSNAVHDVAVPSANQATGQAASLQSGHSSLISTGHAHAHIGTPPTRRATVQSVCSVPDGNNTATPVSVQNPADGSRRVSVISAQRLNPDGRPSTASDAITSGVTATASPRSSMTVRRRSVMSVSGMYQRVSMRAATPISGPYARAAMPPLPTVPAAVVQPARQPWQVAAAVRMTKGAGGDAISLAAFWTWYKDVGMTDECKPHTLTHLLALKAAARRHYGELPTLEVGISSRRRLDEHQKDMVFHNAYRALAARMDYLADVIETCTRDVVPMTYPDYYQVARSLPGETELPVYQAADTLSRPLGNVTCDMTIEALAHDGQWMQINFKGHKGVWVRYKGEAGVLTGGGGILLTRMPLPPRKPAAAAKIQLQALRMGLRRLKPGLEPPEPPSLDVRAAGYSPHVIRYPGPVPFRCSAGAPEGVRLKIRSNPSGDAQVLGFLSHEEGVMASAEAGDWLQVQYNSFPAGWLLRTYRGQQMVEPLEIYTRVVTSPTGAVMAPAWAPETSPFMLPDDLVPSYGGPAGEVLQLPVISTRT</sequence>
<dbReference type="PROSITE" id="PS00018">
    <property type="entry name" value="EF_HAND_1"/>
    <property type="match status" value="1"/>
</dbReference>
<dbReference type="SMART" id="SM00054">
    <property type="entry name" value="EFh"/>
    <property type="match status" value="3"/>
</dbReference>
<keyword evidence="1" id="KW-0106">Calcium</keyword>
<feature type="compositionally biased region" description="Basic residues" evidence="4">
    <location>
        <begin position="9"/>
        <end position="18"/>
    </location>
</feature>
<dbReference type="GO" id="GO:0008270">
    <property type="term" value="F:zinc ion binding"/>
    <property type="evidence" value="ECO:0007669"/>
    <property type="project" value="UniProtKB-KW"/>
</dbReference>
<feature type="region of interest" description="Disordered" evidence="4">
    <location>
        <begin position="9"/>
        <end position="29"/>
    </location>
</feature>
<evidence type="ECO:0000259" key="5">
    <source>
        <dbReference type="PROSITE" id="PS50157"/>
    </source>
</evidence>
<dbReference type="PROSITE" id="PS50157">
    <property type="entry name" value="ZINC_FINGER_C2H2_2"/>
    <property type="match status" value="1"/>
</dbReference>
<feature type="domain" description="EF-hand" evidence="6">
    <location>
        <begin position="178"/>
        <end position="213"/>
    </location>
</feature>